<dbReference type="WBParaSite" id="PgR135_g011_t02">
    <property type="protein sequence ID" value="PgR135_g011_t02"/>
    <property type="gene ID" value="PgR135_g011"/>
</dbReference>
<reference evidence="17" key="1">
    <citation type="submission" date="2022-11" db="UniProtKB">
        <authorList>
            <consortium name="WormBaseParasite"/>
        </authorList>
    </citation>
    <scope>IDENTIFICATION</scope>
</reference>
<dbReference type="PRINTS" id="PR01333">
    <property type="entry name" value="2POREKCHANEL"/>
</dbReference>
<organism evidence="16 17">
    <name type="scientific">Parascaris univalens</name>
    <name type="common">Nematode worm</name>
    <dbReference type="NCBI Taxonomy" id="6257"/>
    <lineage>
        <taxon>Eukaryota</taxon>
        <taxon>Metazoa</taxon>
        <taxon>Ecdysozoa</taxon>
        <taxon>Nematoda</taxon>
        <taxon>Chromadorea</taxon>
        <taxon>Rhabditida</taxon>
        <taxon>Spirurina</taxon>
        <taxon>Ascaridomorpha</taxon>
        <taxon>Ascaridoidea</taxon>
        <taxon>Ascarididae</taxon>
        <taxon>Parascaris</taxon>
    </lineage>
</organism>
<evidence type="ECO:0000259" key="15">
    <source>
        <dbReference type="Pfam" id="PF07885"/>
    </source>
</evidence>
<evidence type="ECO:0000256" key="12">
    <source>
        <dbReference type="RuleBase" id="RU003857"/>
    </source>
</evidence>
<dbReference type="PRINTS" id="PR01095">
    <property type="entry name" value="TASKCHANNEL"/>
</dbReference>
<evidence type="ECO:0000313" key="16">
    <source>
        <dbReference type="Proteomes" id="UP000887569"/>
    </source>
</evidence>
<keyword evidence="9 12" id="KW-0406">Ion transport</keyword>
<evidence type="ECO:0000256" key="7">
    <source>
        <dbReference type="ARBA" id="ARBA00022958"/>
    </source>
</evidence>
<dbReference type="InterPro" id="IPR013099">
    <property type="entry name" value="K_chnl_dom"/>
</dbReference>
<evidence type="ECO:0000256" key="6">
    <source>
        <dbReference type="ARBA" id="ARBA00022826"/>
    </source>
</evidence>
<feature type="transmembrane region" description="Helical" evidence="14">
    <location>
        <begin position="246"/>
        <end position="269"/>
    </location>
</feature>
<keyword evidence="3 12" id="KW-0813">Transport</keyword>
<keyword evidence="5 12" id="KW-0812">Transmembrane</keyword>
<dbReference type="InterPro" id="IPR003092">
    <property type="entry name" value="2pore_dom_K_chnl_TASK"/>
</dbReference>
<evidence type="ECO:0000256" key="3">
    <source>
        <dbReference type="ARBA" id="ARBA00022448"/>
    </source>
</evidence>
<evidence type="ECO:0000256" key="4">
    <source>
        <dbReference type="ARBA" id="ARBA00022538"/>
    </source>
</evidence>
<dbReference type="AlphaFoldDB" id="A0A915CER2"/>
<dbReference type="GO" id="GO:0022841">
    <property type="term" value="F:potassium ion leak channel activity"/>
    <property type="evidence" value="ECO:0007669"/>
    <property type="project" value="TreeGrafter"/>
</dbReference>
<keyword evidence="4" id="KW-0633">Potassium transport</keyword>
<sequence length="723" mass="81888">MSYIFQNLKWAYQKFRLSYALPFVILISYTLIGAAIFRNLELERDQMERETFRISYDYAMNQLLRRVLEVRCYDAIVRMDEQLQMNYTSEAIHWFIDYLNLTAVIKERNDSSPWSWYGSMFYAGQLYTTIGYGLPVAKTRAGQIASIFYIMIGIPVFLIILKEVGRLLSKALRKLYKRVRTARSKLPTRKITRIGTPLKALYTSAYSIANSAFSERKKLSPLEMDAEIAVNEQNELNKKLNRGNAFPIPIALAMLILWIGFSAALFCLWETEWGYLTSVYFFFVSISTVGLGDIVPANKDMMLLNFVLILIGLALLSMCINLIQVAIEKVIDQLLQQYISEIERVAAIVHNIGEFDGEESTKFEIGMAADFMAVPFIKPQKSIWSFPRAAKDWLAGKIANNLISSRLEASQSDEESETESHASAPSPRQGRLMSLTTRRIGERLRCSRPAIKAAQAIEKARLDTDEDDFQSIVFSKFLTNSKLERLVQQYYEEQPTTASKAVQTEPLFKHLLASPELELRLLGDSKISVVDVAIENQLYESASTFGMDDDDSMVSKAYYDVHLSDMYASPHSSVSVITQTPKHSQLSLDHVDGQHNDTCYFEVPVIQADSRSSGQISGATILSFHPADSSCICSVPFADPERSLKIIRNQRSASCCHVSGHSQLRNIPPPRRSFDAATNARLRYLVGILPDDFALTHLPETFARQLMHPENSVKNHVNHLDNR</sequence>
<keyword evidence="6" id="KW-0631">Potassium channel</keyword>
<name>A0A915CER2_PARUN</name>
<dbReference type="PANTHER" id="PTHR11003:SF334">
    <property type="entry name" value="FI03418P"/>
    <property type="match status" value="1"/>
</dbReference>
<protein>
    <submittedName>
        <fullName evidence="17">Potassium channel domain-containing protein</fullName>
    </submittedName>
</protein>
<feature type="domain" description="Potassium channel" evidence="15">
    <location>
        <begin position="254"/>
        <end position="328"/>
    </location>
</feature>
<keyword evidence="16" id="KW-1185">Reference proteome</keyword>
<evidence type="ECO:0000256" key="1">
    <source>
        <dbReference type="ARBA" id="ARBA00004141"/>
    </source>
</evidence>
<feature type="transmembrane region" description="Helical" evidence="14">
    <location>
        <begin position="20"/>
        <end position="40"/>
    </location>
</feature>
<dbReference type="GO" id="GO:0030322">
    <property type="term" value="P:stabilization of membrane potential"/>
    <property type="evidence" value="ECO:0007669"/>
    <property type="project" value="TreeGrafter"/>
</dbReference>
<keyword evidence="8 14" id="KW-1133">Transmembrane helix</keyword>
<accession>A0A915CER2</accession>
<feature type="region of interest" description="Disordered" evidence="13">
    <location>
        <begin position="409"/>
        <end position="433"/>
    </location>
</feature>
<evidence type="ECO:0000256" key="9">
    <source>
        <dbReference type="ARBA" id="ARBA00023065"/>
    </source>
</evidence>
<comment type="subcellular location">
    <subcellularLocation>
        <location evidence="1">Membrane</location>
        <topology evidence="1">Multi-pass membrane protein</topology>
    </subcellularLocation>
</comment>
<proteinExistence type="inferred from homology"/>
<dbReference type="GO" id="GO:0015271">
    <property type="term" value="F:outward rectifier potassium channel activity"/>
    <property type="evidence" value="ECO:0007669"/>
    <property type="project" value="TreeGrafter"/>
</dbReference>
<dbReference type="Pfam" id="PF07885">
    <property type="entry name" value="Ion_trans_2"/>
    <property type="match status" value="2"/>
</dbReference>
<keyword evidence="10 14" id="KW-0472">Membrane</keyword>
<feature type="transmembrane region" description="Helical" evidence="14">
    <location>
        <begin position="146"/>
        <end position="168"/>
    </location>
</feature>
<evidence type="ECO:0000256" key="5">
    <source>
        <dbReference type="ARBA" id="ARBA00022692"/>
    </source>
</evidence>
<dbReference type="GO" id="GO:0005886">
    <property type="term" value="C:plasma membrane"/>
    <property type="evidence" value="ECO:0007669"/>
    <property type="project" value="TreeGrafter"/>
</dbReference>
<evidence type="ECO:0000256" key="11">
    <source>
        <dbReference type="ARBA" id="ARBA00023303"/>
    </source>
</evidence>
<evidence type="ECO:0000256" key="2">
    <source>
        <dbReference type="ARBA" id="ARBA00006666"/>
    </source>
</evidence>
<dbReference type="InterPro" id="IPR003280">
    <property type="entry name" value="2pore_dom_K_chnl"/>
</dbReference>
<feature type="transmembrane region" description="Helical" evidence="14">
    <location>
        <begin position="114"/>
        <end position="134"/>
    </location>
</feature>
<evidence type="ECO:0000256" key="14">
    <source>
        <dbReference type="SAM" id="Phobius"/>
    </source>
</evidence>
<keyword evidence="7" id="KW-0630">Potassium</keyword>
<keyword evidence="11 12" id="KW-0407">Ion channel</keyword>
<feature type="transmembrane region" description="Helical" evidence="14">
    <location>
        <begin position="275"/>
        <end position="295"/>
    </location>
</feature>
<dbReference type="Proteomes" id="UP000887569">
    <property type="component" value="Unplaced"/>
</dbReference>
<feature type="domain" description="Potassium channel" evidence="15">
    <location>
        <begin position="102"/>
        <end position="169"/>
    </location>
</feature>
<dbReference type="SUPFAM" id="SSF81324">
    <property type="entry name" value="Voltage-gated potassium channels"/>
    <property type="match status" value="2"/>
</dbReference>
<feature type="transmembrane region" description="Helical" evidence="14">
    <location>
        <begin position="302"/>
        <end position="327"/>
    </location>
</feature>
<evidence type="ECO:0000313" key="17">
    <source>
        <dbReference type="WBParaSite" id="PgR135_g011_t02"/>
    </source>
</evidence>
<evidence type="ECO:0000256" key="13">
    <source>
        <dbReference type="SAM" id="MobiDB-lite"/>
    </source>
</evidence>
<dbReference type="Gene3D" id="1.10.287.70">
    <property type="match status" value="1"/>
</dbReference>
<evidence type="ECO:0000256" key="10">
    <source>
        <dbReference type="ARBA" id="ARBA00023136"/>
    </source>
</evidence>
<evidence type="ECO:0000256" key="8">
    <source>
        <dbReference type="ARBA" id="ARBA00022989"/>
    </source>
</evidence>
<comment type="similarity">
    <text evidence="2 12">Belongs to the two pore domain potassium channel (TC 1.A.1.8) family.</text>
</comment>
<dbReference type="PANTHER" id="PTHR11003">
    <property type="entry name" value="POTASSIUM CHANNEL, SUBFAMILY K"/>
    <property type="match status" value="1"/>
</dbReference>